<organism evidence="2 3">
    <name type="scientific">Colletotrichum kahawae</name>
    <name type="common">Coffee berry disease fungus</name>
    <dbReference type="NCBI Taxonomy" id="34407"/>
    <lineage>
        <taxon>Eukaryota</taxon>
        <taxon>Fungi</taxon>
        <taxon>Dikarya</taxon>
        <taxon>Ascomycota</taxon>
        <taxon>Pezizomycotina</taxon>
        <taxon>Sordariomycetes</taxon>
        <taxon>Hypocreomycetidae</taxon>
        <taxon>Glomerellales</taxon>
        <taxon>Glomerellaceae</taxon>
        <taxon>Colletotrichum</taxon>
        <taxon>Colletotrichum gloeosporioides species complex</taxon>
    </lineage>
</organism>
<proteinExistence type="predicted"/>
<name>A0AAE0D7G1_COLKA</name>
<gene>
    <name evidence="2" type="ORF">CKAH01_16090</name>
</gene>
<evidence type="ECO:0000313" key="2">
    <source>
        <dbReference type="EMBL" id="KAK2762550.1"/>
    </source>
</evidence>
<dbReference type="EMBL" id="VYYT01000150">
    <property type="protein sequence ID" value="KAK2762550.1"/>
    <property type="molecule type" value="Genomic_DNA"/>
</dbReference>
<feature type="region of interest" description="Disordered" evidence="1">
    <location>
        <begin position="456"/>
        <end position="483"/>
    </location>
</feature>
<dbReference type="AlphaFoldDB" id="A0AAE0D7G1"/>
<dbReference type="Proteomes" id="UP001281614">
    <property type="component" value="Unassembled WGS sequence"/>
</dbReference>
<reference evidence="2" key="1">
    <citation type="submission" date="2023-02" db="EMBL/GenBank/DDBJ databases">
        <title>Colletotrichum kahawae CIFC_Que2 genome sequencing and assembly.</title>
        <authorList>
            <person name="Baroncelli R."/>
        </authorList>
    </citation>
    <scope>NUCLEOTIDE SEQUENCE</scope>
    <source>
        <strain evidence="2">CIFC_Que2</strain>
    </source>
</reference>
<feature type="compositionally biased region" description="Polar residues" evidence="1">
    <location>
        <begin position="381"/>
        <end position="407"/>
    </location>
</feature>
<keyword evidence="3" id="KW-1185">Reference proteome</keyword>
<evidence type="ECO:0000313" key="3">
    <source>
        <dbReference type="Proteomes" id="UP001281614"/>
    </source>
</evidence>
<protein>
    <submittedName>
        <fullName evidence="2">Uncharacterized protein</fullName>
    </submittedName>
</protein>
<evidence type="ECO:0000256" key="1">
    <source>
        <dbReference type="SAM" id="MobiDB-lite"/>
    </source>
</evidence>
<accession>A0AAE0D7G1</accession>
<sequence length="483" mass="53612">MAQVFSPPDPISRQTSFRPKLEVRRFGRHDFERFDQEAARGSHLCIGAGAIGSVEVECKYHWRKAHWGVLGTVPHPAGVVYIDITLKQPPGHSLRHANVIVTLSEENFPNPSMSIMRPYNSLNSEHAVQVTEFFGPQSLTGPKTVRREIKQNNFEPTLAAGGFFEIGGMGKRRAVSKELIDCWTFKGTVTRPKDGDGYRSLEWELKENETEKQQLHNHVFHTAFAFQHGNKPVIMCVEVEGRLSSMRQQSEHRFLRFCSKSKSSDKPMLTRIDFSSTASSIPKRLNGIAHGLNMAMQRENLQAIPMEIPGPAPAAFYQLPLDQAANMAPALPEGYGDETQDYTLEELRQFLDHPISGEIDLESPDTGDQRPAGEDNETTSEGDSCTFVNDSINQSGAEESQTRQPSAQVVWRGPEIMVLAIIKWLLIMLKAMGSDQHAQLSGVSITVSQVGKLDTSQNAAEDNDDLKRHSGQGLPLRPAAPSC</sequence>
<comment type="caution">
    <text evidence="2">The sequence shown here is derived from an EMBL/GenBank/DDBJ whole genome shotgun (WGS) entry which is preliminary data.</text>
</comment>
<feature type="region of interest" description="Disordered" evidence="1">
    <location>
        <begin position="355"/>
        <end position="407"/>
    </location>
</feature>